<dbReference type="EMBL" id="BJXR01000062">
    <property type="protein sequence ID" value="GEN12437.1"/>
    <property type="molecule type" value="Genomic_DNA"/>
</dbReference>
<proteinExistence type="predicted"/>
<evidence type="ECO:0000256" key="1">
    <source>
        <dbReference type="SAM" id="MobiDB-lite"/>
    </source>
</evidence>
<feature type="region of interest" description="Disordered" evidence="1">
    <location>
        <begin position="1"/>
        <end position="25"/>
    </location>
</feature>
<gene>
    <name evidence="2" type="ORF">MFU01_74740</name>
</gene>
<dbReference type="AlphaFoldDB" id="A0A511TE48"/>
<name>A0A511TE48_MYXFU</name>
<organism evidence="2 3">
    <name type="scientific">Myxococcus fulvus</name>
    <dbReference type="NCBI Taxonomy" id="33"/>
    <lineage>
        <taxon>Bacteria</taxon>
        <taxon>Pseudomonadati</taxon>
        <taxon>Myxococcota</taxon>
        <taxon>Myxococcia</taxon>
        <taxon>Myxococcales</taxon>
        <taxon>Cystobacterineae</taxon>
        <taxon>Myxococcaceae</taxon>
        <taxon>Myxococcus</taxon>
    </lineage>
</organism>
<evidence type="ECO:0000313" key="3">
    <source>
        <dbReference type="Proteomes" id="UP000321514"/>
    </source>
</evidence>
<comment type="caution">
    <text evidence="2">The sequence shown here is derived from an EMBL/GenBank/DDBJ whole genome shotgun (WGS) entry which is preliminary data.</text>
</comment>
<accession>A0A511TE48</accession>
<evidence type="ECO:0000313" key="2">
    <source>
        <dbReference type="EMBL" id="GEN12437.1"/>
    </source>
</evidence>
<sequence length="70" mass="7597">MSSSSGFANQPPCIKNTPSQPVSRSVMPHIESSFPVPVLYRTSAGWAQPRTKRIADRAAALARVNRSEEA</sequence>
<reference evidence="2 3" key="1">
    <citation type="submission" date="2019-07" db="EMBL/GenBank/DDBJ databases">
        <title>Whole genome shotgun sequence of Myxococcus fulvus NBRC 100333.</title>
        <authorList>
            <person name="Hosoyama A."/>
            <person name="Uohara A."/>
            <person name="Ohji S."/>
            <person name="Ichikawa N."/>
        </authorList>
    </citation>
    <scope>NUCLEOTIDE SEQUENCE [LARGE SCALE GENOMIC DNA]</scope>
    <source>
        <strain evidence="2 3">NBRC 100333</strain>
    </source>
</reference>
<dbReference type="Proteomes" id="UP000321514">
    <property type="component" value="Unassembled WGS sequence"/>
</dbReference>
<protein>
    <submittedName>
        <fullName evidence="2">Uncharacterized protein</fullName>
    </submittedName>
</protein>